<dbReference type="Pfam" id="PF00805">
    <property type="entry name" value="Pentapeptide"/>
    <property type="match status" value="2"/>
</dbReference>
<feature type="chain" id="PRO_5011120008" description="Pentapeptide repeat-containing protein" evidence="1">
    <location>
        <begin position="44"/>
        <end position="182"/>
    </location>
</feature>
<dbReference type="SUPFAM" id="SSF141571">
    <property type="entry name" value="Pentapeptide repeat-like"/>
    <property type="match status" value="1"/>
</dbReference>
<dbReference type="AlphaFoldDB" id="A0A1Z4JNQ2"/>
<dbReference type="InterPro" id="IPR001646">
    <property type="entry name" value="5peptide_repeat"/>
</dbReference>
<reference evidence="2 3" key="1">
    <citation type="submission" date="2017-06" db="EMBL/GenBank/DDBJ databases">
        <title>Genome sequencing of cyanobaciteial culture collection at National Institute for Environmental Studies (NIES).</title>
        <authorList>
            <person name="Hirose Y."/>
            <person name="Shimura Y."/>
            <person name="Fujisawa T."/>
            <person name="Nakamura Y."/>
            <person name="Kawachi M."/>
        </authorList>
    </citation>
    <scope>NUCLEOTIDE SEQUENCE [LARGE SCALE GENOMIC DNA]</scope>
    <source>
        <strain evidence="2 3">NIES-2135</strain>
    </source>
</reference>
<evidence type="ECO:0000313" key="3">
    <source>
        <dbReference type="Proteomes" id="UP000217895"/>
    </source>
</evidence>
<keyword evidence="1" id="KW-0732">Signal</keyword>
<feature type="signal peptide" evidence="1">
    <location>
        <begin position="1"/>
        <end position="43"/>
    </location>
</feature>
<gene>
    <name evidence="2" type="ORF">NIES2135_51410</name>
</gene>
<protein>
    <recommendedName>
        <fullName evidence="4">Pentapeptide repeat-containing protein</fullName>
    </recommendedName>
</protein>
<dbReference type="PANTHER" id="PTHR47200">
    <property type="entry name" value="THYLAKOID LUMENAL 15 KDA PROTEIN 1, CHLOROPLASTIC"/>
    <property type="match status" value="1"/>
</dbReference>
<dbReference type="PANTHER" id="PTHR47200:SF2">
    <property type="entry name" value="THYLAKOID LUMENAL 15 KDA PROTEIN 1, CHLOROPLASTIC"/>
    <property type="match status" value="1"/>
</dbReference>
<dbReference type="EMBL" id="AP018203">
    <property type="protein sequence ID" value="BAY58268.1"/>
    <property type="molecule type" value="Genomic_DNA"/>
</dbReference>
<accession>A0A1Z4JNQ2</accession>
<name>A0A1Z4JNQ2_LEPBY</name>
<evidence type="ECO:0000256" key="1">
    <source>
        <dbReference type="SAM" id="SignalP"/>
    </source>
</evidence>
<keyword evidence="3" id="KW-1185">Reference proteome</keyword>
<evidence type="ECO:0000313" key="2">
    <source>
        <dbReference type="EMBL" id="BAY58268.1"/>
    </source>
</evidence>
<sequence>MPDRITKCKAVGILSDRMQTLRVFFGLCLAVLVMIGMPGMAHAASSNATRAIDDVAATTKDYSGQNLIRAEFAAVRLPNSNFSNADLRGAVFSGSDLRNSNWSGADFSDGIAYITDLSGVDLTDTVLTSAMMIGSVLKGAKITGADFSFAVLDRPQVVELCKTASGVNSKTGISTRESLECP</sequence>
<proteinExistence type="predicted"/>
<evidence type="ECO:0008006" key="4">
    <source>
        <dbReference type="Google" id="ProtNLM"/>
    </source>
</evidence>
<dbReference type="Gene3D" id="2.160.20.80">
    <property type="entry name" value="E3 ubiquitin-protein ligase SopA"/>
    <property type="match status" value="1"/>
</dbReference>
<dbReference type="InterPro" id="IPR044213">
    <property type="entry name" value="At2g44920-like"/>
</dbReference>
<dbReference type="Proteomes" id="UP000217895">
    <property type="component" value="Chromosome"/>
</dbReference>
<organism evidence="2 3">
    <name type="scientific">Leptolyngbya boryana NIES-2135</name>
    <dbReference type="NCBI Taxonomy" id="1973484"/>
    <lineage>
        <taxon>Bacteria</taxon>
        <taxon>Bacillati</taxon>
        <taxon>Cyanobacteriota</taxon>
        <taxon>Cyanophyceae</taxon>
        <taxon>Leptolyngbyales</taxon>
        <taxon>Leptolyngbyaceae</taxon>
        <taxon>Leptolyngbya group</taxon>
        <taxon>Leptolyngbya</taxon>
    </lineage>
</organism>